<dbReference type="GO" id="GO:0005509">
    <property type="term" value="F:calcium ion binding"/>
    <property type="evidence" value="ECO:0007669"/>
    <property type="project" value="InterPro"/>
</dbReference>
<evidence type="ECO:0000259" key="2">
    <source>
        <dbReference type="PROSITE" id="PS50222"/>
    </source>
</evidence>
<name>A0A1R2BZK5_9CILI</name>
<dbReference type="OrthoDB" id="291305at2759"/>
<dbReference type="AlphaFoldDB" id="A0A1R2BZK5"/>
<keyword evidence="4" id="KW-1185">Reference proteome</keyword>
<reference evidence="3 4" key="1">
    <citation type="submission" date="2016-11" db="EMBL/GenBank/DDBJ databases">
        <title>The macronuclear genome of Stentor coeruleus: a giant cell with tiny introns.</title>
        <authorList>
            <person name="Slabodnick M."/>
            <person name="Ruby J.G."/>
            <person name="Reiff S.B."/>
            <person name="Swart E.C."/>
            <person name="Gosai S."/>
            <person name="Prabakaran S."/>
            <person name="Witkowska E."/>
            <person name="Larue G.E."/>
            <person name="Fisher S."/>
            <person name="Freeman R.M."/>
            <person name="Gunawardena J."/>
            <person name="Chu W."/>
            <person name="Stover N.A."/>
            <person name="Gregory B.D."/>
            <person name="Nowacki M."/>
            <person name="Derisi J."/>
            <person name="Roy S.W."/>
            <person name="Marshall W.F."/>
            <person name="Sood P."/>
        </authorList>
    </citation>
    <scope>NUCLEOTIDE SEQUENCE [LARGE SCALE GENOMIC DNA]</scope>
    <source>
        <strain evidence="3">WM001</strain>
    </source>
</reference>
<dbReference type="Pfam" id="PF13499">
    <property type="entry name" value="EF-hand_7"/>
    <property type="match status" value="1"/>
</dbReference>
<dbReference type="PROSITE" id="PS50222">
    <property type="entry name" value="EF_HAND_2"/>
    <property type="match status" value="1"/>
</dbReference>
<gene>
    <name evidence="3" type="ORF">SteCoe_17122</name>
</gene>
<evidence type="ECO:0000313" key="3">
    <source>
        <dbReference type="EMBL" id="OMJ82223.1"/>
    </source>
</evidence>
<evidence type="ECO:0000313" key="4">
    <source>
        <dbReference type="Proteomes" id="UP000187209"/>
    </source>
</evidence>
<dbReference type="InterPro" id="IPR002048">
    <property type="entry name" value="EF_hand_dom"/>
</dbReference>
<dbReference type="EMBL" id="MPUH01000348">
    <property type="protein sequence ID" value="OMJ82223.1"/>
    <property type="molecule type" value="Genomic_DNA"/>
</dbReference>
<sequence>MGNLITYSRPNTSIYDIHPNLKTLTNWLREDIVKLYKNYIFYISKNFYISRSELRRISRHTSLEGIEEVIFTYFLKPQFKRINIMELLAGIITYAFLDWEKKIALGIQIFDFDGSKNLTEDEFFIMAKCFTYGISIMTLGNSADNEVIKFLSQSVFADRSEMTINELIMWIRHNKILYDIFQYNSPSIIKCEKIKNTRFCNLERKTVDLKKPTSYHRRIKSSFESKREENFSVIIDSKIVTKNDMILIKRRFDEISDNGYVVVENMFKILKTAGYKFEDGLNQGSNKKISFYDFLMMLFKNATRNQISRLLKFVGMGEVRRASMDDEIMEKKKKIVDPKLVSTYKMMFEKYDANKDGRVNLKELKNALKNTFTEKAIENLFEKFNKEKSEGLDLKEFVKMYAPENLEFP</sequence>
<dbReference type="Proteomes" id="UP000187209">
    <property type="component" value="Unassembled WGS sequence"/>
</dbReference>
<organism evidence="3 4">
    <name type="scientific">Stentor coeruleus</name>
    <dbReference type="NCBI Taxonomy" id="5963"/>
    <lineage>
        <taxon>Eukaryota</taxon>
        <taxon>Sar</taxon>
        <taxon>Alveolata</taxon>
        <taxon>Ciliophora</taxon>
        <taxon>Postciliodesmatophora</taxon>
        <taxon>Heterotrichea</taxon>
        <taxon>Heterotrichida</taxon>
        <taxon>Stentoridae</taxon>
        <taxon>Stentor</taxon>
    </lineage>
</organism>
<dbReference type="SUPFAM" id="SSF47473">
    <property type="entry name" value="EF-hand"/>
    <property type="match status" value="2"/>
</dbReference>
<feature type="domain" description="EF-hand" evidence="2">
    <location>
        <begin position="339"/>
        <end position="374"/>
    </location>
</feature>
<protein>
    <recommendedName>
        <fullName evidence="2">EF-hand domain-containing protein</fullName>
    </recommendedName>
</protein>
<comment type="caution">
    <text evidence="3">The sequence shown here is derived from an EMBL/GenBank/DDBJ whole genome shotgun (WGS) entry which is preliminary data.</text>
</comment>
<evidence type="ECO:0000256" key="1">
    <source>
        <dbReference type="ARBA" id="ARBA00022837"/>
    </source>
</evidence>
<dbReference type="PROSITE" id="PS00018">
    <property type="entry name" value="EF_HAND_1"/>
    <property type="match status" value="2"/>
</dbReference>
<keyword evidence="1" id="KW-0106">Calcium</keyword>
<dbReference type="Gene3D" id="1.10.238.10">
    <property type="entry name" value="EF-hand"/>
    <property type="match status" value="2"/>
</dbReference>
<dbReference type="InterPro" id="IPR011992">
    <property type="entry name" value="EF-hand-dom_pair"/>
</dbReference>
<proteinExistence type="predicted"/>
<dbReference type="InterPro" id="IPR018247">
    <property type="entry name" value="EF_Hand_1_Ca_BS"/>
</dbReference>
<accession>A0A1R2BZK5</accession>
<dbReference type="CDD" id="cd00051">
    <property type="entry name" value="EFh"/>
    <property type="match status" value="1"/>
</dbReference>
<dbReference type="SMART" id="SM00054">
    <property type="entry name" value="EFh"/>
    <property type="match status" value="3"/>
</dbReference>